<evidence type="ECO:0000313" key="2">
    <source>
        <dbReference type="EMBL" id="KAF6744538.1"/>
    </source>
</evidence>
<organism evidence="2 3">
    <name type="scientific">Ephemerocybe angulata</name>
    <dbReference type="NCBI Taxonomy" id="980116"/>
    <lineage>
        <taxon>Eukaryota</taxon>
        <taxon>Fungi</taxon>
        <taxon>Dikarya</taxon>
        <taxon>Basidiomycota</taxon>
        <taxon>Agaricomycotina</taxon>
        <taxon>Agaricomycetes</taxon>
        <taxon>Agaricomycetidae</taxon>
        <taxon>Agaricales</taxon>
        <taxon>Agaricineae</taxon>
        <taxon>Psathyrellaceae</taxon>
        <taxon>Ephemerocybe</taxon>
    </lineage>
</organism>
<feature type="compositionally biased region" description="Basic and acidic residues" evidence="1">
    <location>
        <begin position="26"/>
        <end position="36"/>
    </location>
</feature>
<feature type="region of interest" description="Disordered" evidence="1">
    <location>
        <begin position="1"/>
        <end position="47"/>
    </location>
</feature>
<dbReference type="Proteomes" id="UP000521943">
    <property type="component" value="Unassembled WGS sequence"/>
</dbReference>
<accession>A0A8H6HCP7</accession>
<name>A0A8H6HCP7_9AGAR</name>
<sequence length="301" mass="33495">MYWTILQDRATEDEMERRNGSGSIASKHESRLKDDGEGVSQGNLNNGATTGCRIYTTKSKRLENPGAEWVTHAGELDVPIHTGEEDNKYVLEEGVELDFAGEGEGDLGAPSESAEEGWTGCVFDVLDGSEVLGRNLVMVIGRIIVRCEEASPELCTCTFPTMGRAQYSLASIRRAVPEVNTANRDGYCALASYPWLLLPEYRRHTRPCLEKVRRSKFVDFRMKDIWRADWRAESIAFPLDIDVRPPVTVTSLWPSPRFTRFTKPAVTAGVTVDNSGEAIRGPPPTHRIPSHSHYRVAVVIS</sequence>
<feature type="compositionally biased region" description="Basic and acidic residues" evidence="1">
    <location>
        <begin position="9"/>
        <end position="19"/>
    </location>
</feature>
<gene>
    <name evidence="2" type="ORF">DFP72DRAFT_857337</name>
</gene>
<comment type="caution">
    <text evidence="2">The sequence shown here is derived from an EMBL/GenBank/DDBJ whole genome shotgun (WGS) entry which is preliminary data.</text>
</comment>
<proteinExistence type="predicted"/>
<evidence type="ECO:0000313" key="3">
    <source>
        <dbReference type="Proteomes" id="UP000521943"/>
    </source>
</evidence>
<evidence type="ECO:0000256" key="1">
    <source>
        <dbReference type="SAM" id="MobiDB-lite"/>
    </source>
</evidence>
<dbReference type="EMBL" id="JACGCI010000118">
    <property type="protein sequence ID" value="KAF6744538.1"/>
    <property type="molecule type" value="Genomic_DNA"/>
</dbReference>
<protein>
    <submittedName>
        <fullName evidence="2">Uncharacterized protein</fullName>
    </submittedName>
</protein>
<keyword evidence="3" id="KW-1185">Reference proteome</keyword>
<reference evidence="2 3" key="1">
    <citation type="submission" date="2020-07" db="EMBL/GenBank/DDBJ databases">
        <title>Comparative genomics of pyrophilous fungi reveals a link between fire events and developmental genes.</title>
        <authorList>
            <consortium name="DOE Joint Genome Institute"/>
            <person name="Steindorff A.S."/>
            <person name="Carver A."/>
            <person name="Calhoun S."/>
            <person name="Stillman K."/>
            <person name="Liu H."/>
            <person name="Lipzen A."/>
            <person name="Pangilinan J."/>
            <person name="Labutti K."/>
            <person name="Bruns T.D."/>
            <person name="Grigoriev I.V."/>
        </authorList>
    </citation>
    <scope>NUCLEOTIDE SEQUENCE [LARGE SCALE GENOMIC DNA]</scope>
    <source>
        <strain evidence="2 3">CBS 144469</strain>
    </source>
</reference>
<dbReference type="AlphaFoldDB" id="A0A8H6HCP7"/>